<evidence type="ECO:0000256" key="2">
    <source>
        <dbReference type="ARBA" id="ARBA00007362"/>
    </source>
</evidence>
<evidence type="ECO:0000256" key="4">
    <source>
        <dbReference type="ARBA" id="ARBA00022989"/>
    </source>
</evidence>
<organism evidence="9 10">
    <name type="scientific">Agromyces indicus</name>
    <dbReference type="NCBI Taxonomy" id="758919"/>
    <lineage>
        <taxon>Bacteria</taxon>
        <taxon>Bacillati</taxon>
        <taxon>Actinomycetota</taxon>
        <taxon>Actinomycetes</taxon>
        <taxon>Micrococcales</taxon>
        <taxon>Microbacteriaceae</taxon>
        <taxon>Agromyces</taxon>
    </lineage>
</organism>
<evidence type="ECO:0000256" key="3">
    <source>
        <dbReference type="ARBA" id="ARBA00022692"/>
    </source>
</evidence>
<feature type="transmembrane region" description="Helical" evidence="7">
    <location>
        <begin position="121"/>
        <end position="140"/>
    </location>
</feature>
<feature type="domain" description="EamA" evidence="8">
    <location>
        <begin position="147"/>
        <end position="291"/>
    </location>
</feature>
<dbReference type="RefSeq" id="WP_310520618.1">
    <property type="nucleotide sequence ID" value="NZ_BAABBS010000002.1"/>
</dbReference>
<evidence type="ECO:0000313" key="9">
    <source>
        <dbReference type="EMBL" id="MDR5692073.1"/>
    </source>
</evidence>
<name>A0ABU1FK10_9MICO</name>
<dbReference type="PANTHER" id="PTHR32322">
    <property type="entry name" value="INNER MEMBRANE TRANSPORTER"/>
    <property type="match status" value="1"/>
</dbReference>
<keyword evidence="10" id="KW-1185">Reference proteome</keyword>
<protein>
    <submittedName>
        <fullName evidence="9">DMT family transporter</fullName>
    </submittedName>
</protein>
<comment type="subcellular location">
    <subcellularLocation>
        <location evidence="1">Membrane</location>
        <topology evidence="1">Multi-pass membrane protein</topology>
    </subcellularLocation>
</comment>
<dbReference type="Pfam" id="PF00892">
    <property type="entry name" value="EamA"/>
    <property type="match status" value="2"/>
</dbReference>
<evidence type="ECO:0000259" key="8">
    <source>
        <dbReference type="Pfam" id="PF00892"/>
    </source>
</evidence>
<feature type="transmembrane region" description="Helical" evidence="7">
    <location>
        <begin position="218"/>
        <end position="243"/>
    </location>
</feature>
<comment type="similarity">
    <text evidence="2">Belongs to the EamA transporter family.</text>
</comment>
<evidence type="ECO:0000313" key="10">
    <source>
        <dbReference type="Proteomes" id="UP001260072"/>
    </source>
</evidence>
<feature type="domain" description="EamA" evidence="8">
    <location>
        <begin position="1"/>
        <end position="136"/>
    </location>
</feature>
<comment type="caution">
    <text evidence="9">The sequence shown here is derived from an EMBL/GenBank/DDBJ whole genome shotgun (WGS) entry which is preliminary data.</text>
</comment>
<evidence type="ECO:0000256" key="5">
    <source>
        <dbReference type="ARBA" id="ARBA00023136"/>
    </source>
</evidence>
<feature type="compositionally biased region" description="Low complexity" evidence="6">
    <location>
        <begin position="322"/>
        <end position="334"/>
    </location>
</feature>
<reference evidence="10" key="1">
    <citation type="submission" date="2023-07" db="EMBL/GenBank/DDBJ databases">
        <title>Description of three actinobacteria isolated from air of manufacturing shop in a pharmaceutical factory.</title>
        <authorList>
            <person name="Zhang D.-F."/>
        </authorList>
    </citation>
    <scope>NUCLEOTIDE SEQUENCE [LARGE SCALE GENOMIC DNA]</scope>
    <source>
        <strain evidence="10">CCTCC AB 2011122</strain>
    </source>
</reference>
<proteinExistence type="inferred from homology"/>
<feature type="transmembrane region" description="Helical" evidence="7">
    <location>
        <begin position="250"/>
        <end position="270"/>
    </location>
</feature>
<keyword evidence="5 7" id="KW-0472">Membrane</keyword>
<dbReference type="SUPFAM" id="SSF103481">
    <property type="entry name" value="Multidrug resistance efflux transporter EmrE"/>
    <property type="match status" value="2"/>
</dbReference>
<dbReference type="InterPro" id="IPR000620">
    <property type="entry name" value="EamA_dom"/>
</dbReference>
<dbReference type="PANTHER" id="PTHR32322:SF2">
    <property type="entry name" value="EAMA DOMAIN-CONTAINING PROTEIN"/>
    <property type="match status" value="1"/>
</dbReference>
<dbReference type="InterPro" id="IPR050638">
    <property type="entry name" value="AA-Vitamin_Transporters"/>
</dbReference>
<dbReference type="InterPro" id="IPR037185">
    <property type="entry name" value="EmrE-like"/>
</dbReference>
<sequence length="340" mass="35425">MGYVYALSAALLFGLNGSVTRVTVDAGIDPAQLTFIRVLSVCLIAGGWLALTDRGAFRITRRQVAVMAVLGVAGVALLQWTYAMAIKLLPVGIALLLEYLAVLAVAVIARVFFGERVKGRLWVAIALVLAGLALVARPGGADLDPVGVLFGLAAAATLTVYFLVGERQVAATSPMAVAFWSMGFATLFWAMFSGWWRLDPALLAATTSLDGALEAVSVPLWLVVAWNAVLGSFAPFLLSFLALRRLSATAVGIVASSEVVFAFAFAWMWLGQALDPFQLAGASVVLVAIILAQTARPDAAMDADLASQRLAASMPDDESETGAAAHAAGARGAGSPSDAR</sequence>
<feature type="transmembrane region" description="Helical" evidence="7">
    <location>
        <begin position="64"/>
        <end position="82"/>
    </location>
</feature>
<accession>A0ABU1FK10</accession>
<gene>
    <name evidence="9" type="ORF">RH861_08355</name>
</gene>
<feature type="transmembrane region" description="Helical" evidence="7">
    <location>
        <begin position="31"/>
        <end position="52"/>
    </location>
</feature>
<feature type="transmembrane region" description="Helical" evidence="7">
    <location>
        <begin position="88"/>
        <end position="109"/>
    </location>
</feature>
<feature type="region of interest" description="Disordered" evidence="6">
    <location>
        <begin position="311"/>
        <end position="340"/>
    </location>
</feature>
<dbReference type="EMBL" id="JAVKGS010000002">
    <property type="protein sequence ID" value="MDR5692073.1"/>
    <property type="molecule type" value="Genomic_DNA"/>
</dbReference>
<dbReference type="Proteomes" id="UP001260072">
    <property type="component" value="Unassembled WGS sequence"/>
</dbReference>
<evidence type="ECO:0000256" key="6">
    <source>
        <dbReference type="SAM" id="MobiDB-lite"/>
    </source>
</evidence>
<evidence type="ECO:0000256" key="7">
    <source>
        <dbReference type="SAM" id="Phobius"/>
    </source>
</evidence>
<keyword evidence="4 7" id="KW-1133">Transmembrane helix</keyword>
<keyword evidence="3 7" id="KW-0812">Transmembrane</keyword>
<feature type="transmembrane region" description="Helical" evidence="7">
    <location>
        <begin position="146"/>
        <end position="164"/>
    </location>
</feature>
<evidence type="ECO:0000256" key="1">
    <source>
        <dbReference type="ARBA" id="ARBA00004141"/>
    </source>
</evidence>
<feature type="transmembrane region" description="Helical" evidence="7">
    <location>
        <begin position="176"/>
        <end position="198"/>
    </location>
</feature>
<feature type="transmembrane region" description="Helical" evidence="7">
    <location>
        <begin position="276"/>
        <end position="292"/>
    </location>
</feature>